<dbReference type="InterPro" id="IPR013783">
    <property type="entry name" value="Ig-like_fold"/>
</dbReference>
<organism evidence="2 3">
    <name type="scientific">Chryseobacterium salivictor</name>
    <dbReference type="NCBI Taxonomy" id="2547600"/>
    <lineage>
        <taxon>Bacteria</taxon>
        <taxon>Pseudomonadati</taxon>
        <taxon>Bacteroidota</taxon>
        <taxon>Flavobacteriia</taxon>
        <taxon>Flavobacteriales</taxon>
        <taxon>Weeksellaceae</taxon>
        <taxon>Chryseobacterium group</taxon>
        <taxon>Chryseobacterium</taxon>
    </lineage>
</organism>
<dbReference type="OrthoDB" id="9811934at2"/>
<evidence type="ECO:0000259" key="1">
    <source>
        <dbReference type="PROSITE" id="PS50853"/>
    </source>
</evidence>
<dbReference type="PROSITE" id="PS50853">
    <property type="entry name" value="FN3"/>
    <property type="match status" value="1"/>
</dbReference>
<dbReference type="Gene3D" id="2.60.40.10">
    <property type="entry name" value="Immunoglobulins"/>
    <property type="match status" value="1"/>
</dbReference>
<dbReference type="SUPFAM" id="SSF49265">
    <property type="entry name" value="Fibronectin type III"/>
    <property type="match status" value="1"/>
</dbReference>
<sequence length="483" mass="55642">MKFLYLFVLICCVFSCSEREDVQTKEPEINQPPSQVNFNIDSVSHNFAYISWEPAVDPENDEVKYSIELNGQKLMENSKERTYRFQNLEELKSYNGKIIATDIYKHSSSTTFAFQTKKYYLTFLRNYKFPGPDLTSGAATNILKLSDGNYLMGGYVYFDRGYSVFLMKTDYDGNVIWKKNYDIDGESSPSTFKMKESKGEIIIAASYTVAKLDLNGMLKWKNRINTYDNGYGNSTINSFAIDSQDNIYVVGTLADDSDDINEKGLISKLSKDGNKIWEKEYISHMLETGGKSRHLRFMDVDIQDDQLVIFGDVSINNSFSTQQVYYLFKTNLDGNAISEKIFANTGVSYQLVKRKNGNYLLSSSQNIMEIDKSGKELWAKTFYNHFTPYDMFFSVKETPSGNLLFIGKEDKGLYNGTYFLTDSKGNIIWKKYFKDPPNYTMGLDVVLENDGGFRLAFLFARYHSYKKWYEEVMIIKTNPEGNY</sequence>
<dbReference type="InterPro" id="IPR003961">
    <property type="entry name" value="FN3_dom"/>
</dbReference>
<accession>A0A4P6ZEY4</accession>
<dbReference type="AlphaFoldDB" id="A0A4P6ZEY4"/>
<gene>
    <name evidence="2" type="ORF">NBC122_01260</name>
</gene>
<dbReference type="Proteomes" id="UP000294419">
    <property type="component" value="Chromosome"/>
</dbReference>
<reference evidence="2 3" key="1">
    <citation type="submission" date="2019-03" db="EMBL/GenBank/DDBJ databases">
        <authorList>
            <person name="Kim H."/>
            <person name="Yu S.-M."/>
        </authorList>
    </citation>
    <scope>NUCLEOTIDE SEQUENCE [LARGE SCALE GENOMIC DNA]</scope>
    <source>
        <strain evidence="2 3">NBC122</strain>
    </source>
</reference>
<dbReference type="SUPFAM" id="SSF50998">
    <property type="entry name" value="Quinoprotein alcohol dehydrogenase-like"/>
    <property type="match status" value="1"/>
</dbReference>
<evidence type="ECO:0000313" key="3">
    <source>
        <dbReference type="Proteomes" id="UP000294419"/>
    </source>
</evidence>
<dbReference type="InterPro" id="IPR036116">
    <property type="entry name" value="FN3_sf"/>
</dbReference>
<dbReference type="EMBL" id="CP037954">
    <property type="protein sequence ID" value="QBO58087.1"/>
    <property type="molecule type" value="Genomic_DNA"/>
</dbReference>
<dbReference type="InterPro" id="IPR011047">
    <property type="entry name" value="Quinoprotein_ADH-like_sf"/>
</dbReference>
<dbReference type="CDD" id="cd00063">
    <property type="entry name" value="FN3"/>
    <property type="match status" value="1"/>
</dbReference>
<dbReference type="KEGG" id="csal:NBC122_01260"/>
<dbReference type="InterPro" id="IPR015943">
    <property type="entry name" value="WD40/YVTN_repeat-like_dom_sf"/>
</dbReference>
<keyword evidence="3" id="KW-1185">Reference proteome</keyword>
<dbReference type="PANTHER" id="PTHR42754:SF1">
    <property type="entry name" value="LIPOPROTEIN"/>
    <property type="match status" value="1"/>
</dbReference>
<dbReference type="RefSeq" id="WP_133439552.1">
    <property type="nucleotide sequence ID" value="NZ_CP037954.1"/>
</dbReference>
<proteinExistence type="predicted"/>
<dbReference type="Gene3D" id="2.130.10.10">
    <property type="entry name" value="YVTN repeat-like/Quinoprotein amine dehydrogenase"/>
    <property type="match status" value="1"/>
</dbReference>
<protein>
    <recommendedName>
        <fullName evidence="1">Fibronectin type-III domain-containing protein</fullName>
    </recommendedName>
</protein>
<feature type="domain" description="Fibronectin type-III" evidence="1">
    <location>
        <begin position="32"/>
        <end position="119"/>
    </location>
</feature>
<dbReference type="PANTHER" id="PTHR42754">
    <property type="entry name" value="ENDOGLUCANASE"/>
    <property type="match status" value="1"/>
</dbReference>
<evidence type="ECO:0000313" key="2">
    <source>
        <dbReference type="EMBL" id="QBO58087.1"/>
    </source>
</evidence>
<name>A0A4P6ZEY4_9FLAO</name>